<evidence type="ECO:0000313" key="1">
    <source>
        <dbReference type="EMBL" id="TWS23195.1"/>
    </source>
</evidence>
<protein>
    <submittedName>
        <fullName evidence="1">Uncharacterized protein</fullName>
    </submittedName>
</protein>
<gene>
    <name evidence="1" type="ORF">FK268_12815</name>
</gene>
<proteinExistence type="predicted"/>
<comment type="caution">
    <text evidence="1">The sequence shown here is derived from an EMBL/GenBank/DDBJ whole genome shotgun (WGS) entry which is preliminary data.</text>
</comment>
<dbReference type="EMBL" id="VIGV01000004">
    <property type="protein sequence ID" value="TWS23195.1"/>
    <property type="molecule type" value="Genomic_DNA"/>
</dbReference>
<dbReference type="Proteomes" id="UP000319792">
    <property type="component" value="Unassembled WGS sequence"/>
</dbReference>
<reference evidence="1 2" key="1">
    <citation type="submission" date="2019-08" db="EMBL/GenBank/DDBJ databases">
        <title>Tsukamurella conjunctivitidis sp. nov., Tsukamurella assacharolytica sp. nov. and Tsukamurella sputae sp. nov. isolated from patients with conjunctivitis, bacteraemia (lymphoma) and respiratory infection (sputum) in Hong Kong.</title>
        <authorList>
            <person name="Fok K.M.N."/>
            <person name="Fong J.Y.H."/>
        </authorList>
    </citation>
    <scope>NUCLEOTIDE SEQUENCE [LARGE SCALE GENOMIC DNA]</scope>
    <source>
        <strain evidence="1 2">HKU70</strain>
    </source>
</reference>
<dbReference type="RefSeq" id="WP_146434628.1">
    <property type="nucleotide sequence ID" value="NZ_VIGV01000004.1"/>
</dbReference>
<keyword evidence="2" id="KW-1185">Reference proteome</keyword>
<organism evidence="1 2">
    <name type="scientific">Tsukamurella sputi</name>
    <dbReference type="NCBI Taxonomy" id="2591848"/>
    <lineage>
        <taxon>Bacteria</taxon>
        <taxon>Bacillati</taxon>
        <taxon>Actinomycetota</taxon>
        <taxon>Actinomycetes</taxon>
        <taxon>Mycobacteriales</taxon>
        <taxon>Tsukamurellaceae</taxon>
        <taxon>Tsukamurella</taxon>
    </lineage>
</organism>
<accession>A0A5C5RM80</accession>
<dbReference type="AlphaFoldDB" id="A0A5C5RM80"/>
<evidence type="ECO:0000313" key="2">
    <source>
        <dbReference type="Proteomes" id="UP000319792"/>
    </source>
</evidence>
<name>A0A5C5RM80_9ACTN</name>
<sequence>MNGIPAAPPYLVVASLVDEMEARVAALWREYCRAAQNVQIDRCEQIDRELRAAIAALPHRRTAA</sequence>